<keyword evidence="3" id="KW-1185">Reference proteome</keyword>
<dbReference type="AlphaFoldDB" id="B8FCL7"/>
<dbReference type="SUPFAM" id="SSF55729">
    <property type="entry name" value="Acyl-CoA N-acyltransferases (Nat)"/>
    <property type="match status" value="1"/>
</dbReference>
<dbReference type="InterPro" id="IPR000182">
    <property type="entry name" value="GNAT_dom"/>
</dbReference>
<organism evidence="2 3">
    <name type="scientific">Desulfatibacillum aliphaticivorans</name>
    <dbReference type="NCBI Taxonomy" id="218208"/>
    <lineage>
        <taxon>Bacteria</taxon>
        <taxon>Pseudomonadati</taxon>
        <taxon>Thermodesulfobacteriota</taxon>
        <taxon>Desulfobacteria</taxon>
        <taxon>Desulfobacterales</taxon>
        <taxon>Desulfatibacillaceae</taxon>
        <taxon>Desulfatibacillum</taxon>
    </lineage>
</organism>
<dbReference type="Pfam" id="PF00583">
    <property type="entry name" value="Acetyltransf_1"/>
    <property type="match status" value="1"/>
</dbReference>
<evidence type="ECO:0000259" key="1">
    <source>
        <dbReference type="PROSITE" id="PS51186"/>
    </source>
</evidence>
<dbReference type="PROSITE" id="PS51186">
    <property type="entry name" value="GNAT"/>
    <property type="match status" value="1"/>
</dbReference>
<dbReference type="Gene3D" id="3.40.630.30">
    <property type="match status" value="1"/>
</dbReference>
<name>B8FCL7_DESAL</name>
<protein>
    <submittedName>
        <fullName evidence="2">GCN5-related N-acetyltransferase</fullName>
    </submittedName>
</protein>
<proteinExistence type="predicted"/>
<sequence>MNILIDANILIPLEPGAHTDLEINTKAAILLHKLANESNSTLCIHPAIHYDIERDKNRDRRSVRFELIKKYKILRSPPDALILDNSIVGCPQMGSNEWVDNCLLSATFANAVDFLVSEDKGIHRKANALGLEDRVLSLQDSISLLQALFDVPPAQLPNVNRVFVYEINDNDKIFHSLRTDYEEFNKWLNRCKREHREAFIITDRLKKDLAGILIFKLEEGLPFGKFGKTLKICTFKVSPDYSGNRYGELLMKAAFDYADINRYEYIYFTAFLKHSGLMTFARSLGFEQAQKCNERGEGIFCKRLKYNSKEHNHLTALEAHIKFGPRKVFFHNNATFVVPIKPAYHDMLFPELSPQTPLFDEQRPCGNSIKKAYLCHSLSTQLSPGDNLLFYRSQDTSAVTAIGVVEDTLRSTNAGEIARYVGTRTVYTFEDIEKLCTKPTLAIKFRFAKGIPPIRLNEMQKNGILKGVPQSIRRLPSEGISWIREKISR</sequence>
<dbReference type="InterPro" id="IPR016181">
    <property type="entry name" value="Acyl_CoA_acyltransferase"/>
</dbReference>
<reference evidence="2 3" key="1">
    <citation type="journal article" date="2012" name="Environ. Microbiol.">
        <title>The genome sequence of Desulfatibacillum alkenivorans AK-01: a blueprint for anaerobic alkane oxidation.</title>
        <authorList>
            <person name="Callaghan A.V."/>
            <person name="Morris B.E."/>
            <person name="Pereira I.A."/>
            <person name="McInerney M.J."/>
            <person name="Austin R.N."/>
            <person name="Groves J.T."/>
            <person name="Kukor J.J."/>
            <person name="Suflita J.M."/>
            <person name="Young L.Y."/>
            <person name="Zylstra G.J."/>
            <person name="Wawrik B."/>
        </authorList>
    </citation>
    <scope>NUCLEOTIDE SEQUENCE [LARGE SCALE GENOMIC DNA]</scope>
    <source>
        <strain evidence="2 3">AK-01</strain>
    </source>
</reference>
<feature type="domain" description="N-acetyltransferase" evidence="1">
    <location>
        <begin position="172"/>
        <end position="307"/>
    </location>
</feature>
<gene>
    <name evidence="2" type="ordered locus">Dalk_4501</name>
</gene>
<dbReference type="RefSeq" id="WP_015949226.1">
    <property type="nucleotide sequence ID" value="NC_011768.1"/>
</dbReference>
<dbReference type="GO" id="GO:0016747">
    <property type="term" value="F:acyltransferase activity, transferring groups other than amino-acyl groups"/>
    <property type="evidence" value="ECO:0007669"/>
    <property type="project" value="InterPro"/>
</dbReference>
<dbReference type="HOGENOM" id="CLU_039297_1_0_7"/>
<dbReference type="KEGG" id="dal:Dalk_4501"/>
<evidence type="ECO:0000313" key="2">
    <source>
        <dbReference type="EMBL" id="ACL06180.1"/>
    </source>
</evidence>
<dbReference type="EMBL" id="CP001322">
    <property type="protein sequence ID" value="ACL06180.1"/>
    <property type="molecule type" value="Genomic_DNA"/>
</dbReference>
<evidence type="ECO:0000313" key="3">
    <source>
        <dbReference type="Proteomes" id="UP000000739"/>
    </source>
</evidence>
<dbReference type="Proteomes" id="UP000000739">
    <property type="component" value="Chromosome"/>
</dbReference>
<dbReference type="eggNOG" id="COG0454">
    <property type="taxonomic scope" value="Bacteria"/>
</dbReference>
<accession>B8FCL7</accession>